<comment type="similarity">
    <text evidence="1">Belongs to the GSP E family.</text>
</comment>
<evidence type="ECO:0000259" key="2">
    <source>
        <dbReference type="SMART" id="SM00382"/>
    </source>
</evidence>
<dbReference type="GO" id="GO:0016887">
    <property type="term" value="F:ATP hydrolysis activity"/>
    <property type="evidence" value="ECO:0007669"/>
    <property type="project" value="InterPro"/>
</dbReference>
<dbReference type="Gene3D" id="3.30.450.380">
    <property type="match status" value="1"/>
</dbReference>
<dbReference type="InterPro" id="IPR003593">
    <property type="entry name" value="AAA+_ATPase"/>
</dbReference>
<name>A0AAP3UX67_9PROT</name>
<dbReference type="RefSeq" id="WP_327787259.1">
    <property type="nucleotide sequence ID" value="NZ_JARGEQ010000001.1"/>
</dbReference>
<protein>
    <submittedName>
        <fullName evidence="3">CpaF family protein</fullName>
    </submittedName>
</protein>
<evidence type="ECO:0000256" key="1">
    <source>
        <dbReference type="ARBA" id="ARBA00006611"/>
    </source>
</evidence>
<proteinExistence type="inferred from homology"/>
<dbReference type="PANTHER" id="PTHR30486:SF15">
    <property type="entry name" value="TYPE II_IV SECRETION SYSTEM ATPASE"/>
    <property type="match status" value="1"/>
</dbReference>
<dbReference type="InterPro" id="IPR050921">
    <property type="entry name" value="T4SS_GSP_E_ATPase"/>
</dbReference>
<evidence type="ECO:0000313" key="4">
    <source>
        <dbReference type="Proteomes" id="UP001301140"/>
    </source>
</evidence>
<gene>
    <name evidence="3" type="ORF">PZ740_00465</name>
</gene>
<dbReference type="SMART" id="SM00382">
    <property type="entry name" value="AAA"/>
    <property type="match status" value="1"/>
</dbReference>
<dbReference type="Gene3D" id="3.40.50.300">
    <property type="entry name" value="P-loop containing nucleotide triphosphate hydrolases"/>
    <property type="match status" value="1"/>
</dbReference>
<dbReference type="Pfam" id="PF00437">
    <property type="entry name" value="T2SSE"/>
    <property type="match status" value="1"/>
</dbReference>
<organism evidence="3 4">
    <name type="scientific">Marinimicrococcus flavescens</name>
    <dbReference type="NCBI Taxonomy" id="3031815"/>
    <lineage>
        <taxon>Bacteria</taxon>
        <taxon>Pseudomonadati</taxon>
        <taxon>Pseudomonadota</taxon>
        <taxon>Alphaproteobacteria</taxon>
        <taxon>Geminicoccales</taxon>
        <taxon>Geminicoccaceae</taxon>
        <taxon>Marinimicrococcus</taxon>
    </lineage>
</organism>
<dbReference type="EMBL" id="JARGEQ010000001">
    <property type="protein sequence ID" value="MDF1584853.1"/>
    <property type="molecule type" value="Genomic_DNA"/>
</dbReference>
<dbReference type="CDD" id="cd01130">
    <property type="entry name" value="VirB11-like_ATPase"/>
    <property type="match status" value="1"/>
</dbReference>
<sequence length="460" mass="50199">MAFGRRPDMLADDQIQHPSVEAPPLPEPAPPVARAATPAAPAAGISLEELRRLCLTRIDPAAMHKAAPEALQADIDQLVAQIADERRLQLNTREQRSLALDLVRDITGLGPLEPLLADETITDIFVNGPHCIYVEQNGKLRQIEARFRDAAHAANVSQRIASAIGRRIDEASPMVDARLADGSRVNIVFPPLSLQGPCLSIRKFAKKRIDFERLIAFGSMSRGLAKALEIASRCRLNIVVSGGTGSGKTTLLNAMSRLIDPGERIITVEDAAELQLQQPHVVRLETRAPNIEGKGEISQRDLVKNALRMRPDRIIIGEVRGPEAFDMLQAMNTGHDGSMSSVHANNARDAVSRIENMVLMGVANLPARAIRTQIVSAVDLIVQVQRMRDGGRRISQVAEVVGMDGDVVILNDLFNFVFQGEGSGGRLIGEWRSTGTKPRFQDRLEYFGLEKAWAAAAAEE</sequence>
<dbReference type="AlphaFoldDB" id="A0AAP3UX67"/>
<reference evidence="3 4" key="1">
    <citation type="submission" date="2023-03" db="EMBL/GenBank/DDBJ databases">
        <title>YIM 152171 draft genome.</title>
        <authorList>
            <person name="Yang Z."/>
        </authorList>
    </citation>
    <scope>NUCLEOTIDE SEQUENCE [LARGE SCALE GENOMIC DNA]</scope>
    <source>
        <strain evidence="3 4">YIM 152171</strain>
    </source>
</reference>
<feature type="domain" description="AAA+ ATPase" evidence="2">
    <location>
        <begin position="234"/>
        <end position="388"/>
    </location>
</feature>
<accession>A0AAP3UX67</accession>
<dbReference type="PANTHER" id="PTHR30486">
    <property type="entry name" value="TWITCHING MOTILITY PROTEIN PILT"/>
    <property type="match status" value="1"/>
</dbReference>
<dbReference type="InterPro" id="IPR001482">
    <property type="entry name" value="T2SS/T4SS_dom"/>
</dbReference>
<keyword evidence="4" id="KW-1185">Reference proteome</keyword>
<dbReference type="InterPro" id="IPR027417">
    <property type="entry name" value="P-loop_NTPase"/>
</dbReference>
<dbReference type="Proteomes" id="UP001301140">
    <property type="component" value="Unassembled WGS sequence"/>
</dbReference>
<dbReference type="SUPFAM" id="SSF52540">
    <property type="entry name" value="P-loop containing nucleoside triphosphate hydrolases"/>
    <property type="match status" value="1"/>
</dbReference>
<evidence type="ECO:0000313" key="3">
    <source>
        <dbReference type="EMBL" id="MDF1584853.1"/>
    </source>
</evidence>
<comment type="caution">
    <text evidence="3">The sequence shown here is derived from an EMBL/GenBank/DDBJ whole genome shotgun (WGS) entry which is preliminary data.</text>
</comment>